<feature type="region of interest" description="Disordered" evidence="1">
    <location>
        <begin position="75"/>
        <end position="115"/>
    </location>
</feature>
<accession>A0AAD4BQN1</accession>
<reference evidence="2" key="1">
    <citation type="submission" date="2019-10" db="EMBL/GenBank/DDBJ databases">
        <authorList>
            <consortium name="DOE Joint Genome Institute"/>
            <person name="Kuo A."/>
            <person name="Miyauchi S."/>
            <person name="Kiss E."/>
            <person name="Drula E."/>
            <person name="Kohler A."/>
            <person name="Sanchez-Garcia M."/>
            <person name="Andreopoulos B."/>
            <person name="Barry K.W."/>
            <person name="Bonito G."/>
            <person name="Buee M."/>
            <person name="Carver A."/>
            <person name="Chen C."/>
            <person name="Cichocki N."/>
            <person name="Clum A."/>
            <person name="Culley D."/>
            <person name="Crous P.W."/>
            <person name="Fauchery L."/>
            <person name="Girlanda M."/>
            <person name="Hayes R."/>
            <person name="Keri Z."/>
            <person name="LaButti K."/>
            <person name="Lipzen A."/>
            <person name="Lombard V."/>
            <person name="Magnuson J."/>
            <person name="Maillard F."/>
            <person name="Morin E."/>
            <person name="Murat C."/>
            <person name="Nolan M."/>
            <person name="Ohm R."/>
            <person name="Pangilinan J."/>
            <person name="Pereira M."/>
            <person name="Perotto S."/>
            <person name="Peter M."/>
            <person name="Riley R."/>
            <person name="Sitrit Y."/>
            <person name="Stielow B."/>
            <person name="Szollosi G."/>
            <person name="Zifcakova L."/>
            <person name="Stursova M."/>
            <person name="Spatafora J.W."/>
            <person name="Tedersoo L."/>
            <person name="Vaario L.-M."/>
            <person name="Yamada A."/>
            <person name="Yan M."/>
            <person name="Wang P."/>
            <person name="Xu J."/>
            <person name="Bruns T."/>
            <person name="Baldrian P."/>
            <person name="Vilgalys R."/>
            <person name="Henrissat B."/>
            <person name="Grigoriev I.V."/>
            <person name="Hibbett D."/>
            <person name="Nagy L.G."/>
            <person name="Martin F.M."/>
        </authorList>
    </citation>
    <scope>NUCLEOTIDE SEQUENCE</scope>
    <source>
        <strain evidence="2">BED1</strain>
    </source>
</reference>
<proteinExistence type="predicted"/>
<evidence type="ECO:0000313" key="2">
    <source>
        <dbReference type="EMBL" id="KAF8437177.1"/>
    </source>
</evidence>
<feature type="compositionally biased region" description="Basic and acidic residues" evidence="1">
    <location>
        <begin position="248"/>
        <end position="260"/>
    </location>
</feature>
<gene>
    <name evidence="2" type="ORF">L210DRAFT_3547091</name>
</gene>
<dbReference type="EMBL" id="WHUW01000019">
    <property type="protein sequence ID" value="KAF8437177.1"/>
    <property type="molecule type" value="Genomic_DNA"/>
</dbReference>
<feature type="compositionally biased region" description="Basic and acidic residues" evidence="1">
    <location>
        <begin position="94"/>
        <end position="105"/>
    </location>
</feature>
<evidence type="ECO:0000256" key="1">
    <source>
        <dbReference type="SAM" id="MobiDB-lite"/>
    </source>
</evidence>
<feature type="region of interest" description="Disordered" evidence="1">
    <location>
        <begin position="285"/>
        <end position="307"/>
    </location>
</feature>
<dbReference type="Proteomes" id="UP001194468">
    <property type="component" value="Unassembled WGS sequence"/>
</dbReference>
<evidence type="ECO:0000313" key="3">
    <source>
        <dbReference type="Proteomes" id="UP001194468"/>
    </source>
</evidence>
<protein>
    <submittedName>
        <fullName evidence="2">Uncharacterized protein</fullName>
    </submittedName>
</protein>
<name>A0AAD4BQN1_BOLED</name>
<feature type="compositionally biased region" description="Acidic residues" evidence="1">
    <location>
        <begin position="75"/>
        <end position="85"/>
    </location>
</feature>
<keyword evidence="3" id="KW-1185">Reference proteome</keyword>
<reference evidence="2" key="2">
    <citation type="journal article" date="2020" name="Nat. Commun.">
        <title>Large-scale genome sequencing of mycorrhizal fungi provides insights into the early evolution of symbiotic traits.</title>
        <authorList>
            <person name="Miyauchi S."/>
            <person name="Kiss E."/>
            <person name="Kuo A."/>
            <person name="Drula E."/>
            <person name="Kohler A."/>
            <person name="Sanchez-Garcia M."/>
            <person name="Morin E."/>
            <person name="Andreopoulos B."/>
            <person name="Barry K.W."/>
            <person name="Bonito G."/>
            <person name="Buee M."/>
            <person name="Carver A."/>
            <person name="Chen C."/>
            <person name="Cichocki N."/>
            <person name="Clum A."/>
            <person name="Culley D."/>
            <person name="Crous P.W."/>
            <person name="Fauchery L."/>
            <person name="Girlanda M."/>
            <person name="Hayes R.D."/>
            <person name="Keri Z."/>
            <person name="LaButti K."/>
            <person name="Lipzen A."/>
            <person name="Lombard V."/>
            <person name="Magnuson J."/>
            <person name="Maillard F."/>
            <person name="Murat C."/>
            <person name="Nolan M."/>
            <person name="Ohm R.A."/>
            <person name="Pangilinan J."/>
            <person name="Pereira M.F."/>
            <person name="Perotto S."/>
            <person name="Peter M."/>
            <person name="Pfister S."/>
            <person name="Riley R."/>
            <person name="Sitrit Y."/>
            <person name="Stielow J.B."/>
            <person name="Szollosi G."/>
            <person name="Zifcakova L."/>
            <person name="Stursova M."/>
            <person name="Spatafora J.W."/>
            <person name="Tedersoo L."/>
            <person name="Vaario L.M."/>
            <person name="Yamada A."/>
            <person name="Yan M."/>
            <person name="Wang P."/>
            <person name="Xu J."/>
            <person name="Bruns T."/>
            <person name="Baldrian P."/>
            <person name="Vilgalys R."/>
            <person name="Dunand C."/>
            <person name="Henrissat B."/>
            <person name="Grigoriev I.V."/>
            <person name="Hibbett D."/>
            <person name="Nagy L.G."/>
            <person name="Martin F.M."/>
        </authorList>
    </citation>
    <scope>NUCLEOTIDE SEQUENCE</scope>
    <source>
        <strain evidence="2">BED1</strain>
    </source>
</reference>
<comment type="caution">
    <text evidence="2">The sequence shown here is derived from an EMBL/GenBank/DDBJ whole genome shotgun (WGS) entry which is preliminary data.</text>
</comment>
<dbReference type="AlphaFoldDB" id="A0AAD4BQN1"/>
<sequence>MSIRRKSTTHDLATLRLHPDGSRVQQSSVNTRRRTARSTVIDARGNWIANDAGGMTSVKTRRCISNIRTDDAEGEFIDLSGDEEERSQSKGKQRARDSHIPHEDPLQEPESGRLNTRTRQRLSFMGDLSFLDPLPLSVSSLDQDTDHSDATFARESFVSFPDPAPDLLKSIHHFASCYYRERGQLSNSSRDYRGMKKERRMQSQENIHTLAANTLKHQDINSETEGMETENETTEEDEDESEVMDAEDNGKGHETKGDTYNKDMYKALDGSALMAIGIVLQEYVAHTPSSRLHTSEEPRSPKRRRTG</sequence>
<feature type="compositionally biased region" description="Acidic residues" evidence="1">
    <location>
        <begin position="225"/>
        <end position="247"/>
    </location>
</feature>
<organism evidence="2 3">
    <name type="scientific">Boletus edulis BED1</name>
    <dbReference type="NCBI Taxonomy" id="1328754"/>
    <lineage>
        <taxon>Eukaryota</taxon>
        <taxon>Fungi</taxon>
        <taxon>Dikarya</taxon>
        <taxon>Basidiomycota</taxon>
        <taxon>Agaricomycotina</taxon>
        <taxon>Agaricomycetes</taxon>
        <taxon>Agaricomycetidae</taxon>
        <taxon>Boletales</taxon>
        <taxon>Boletineae</taxon>
        <taxon>Boletaceae</taxon>
        <taxon>Boletoideae</taxon>
        <taxon>Boletus</taxon>
    </lineage>
</organism>
<feature type="region of interest" description="Disordered" evidence="1">
    <location>
        <begin position="220"/>
        <end position="260"/>
    </location>
</feature>
<feature type="region of interest" description="Disordered" evidence="1">
    <location>
        <begin position="17"/>
        <end position="37"/>
    </location>
</feature>